<dbReference type="EMBL" id="AEDQ01000003">
    <property type="protein sequence ID" value="EFL44710.1"/>
    <property type="molecule type" value="Genomic_DNA"/>
</dbReference>
<feature type="binding site" evidence="10">
    <location>
        <begin position="198"/>
        <end position="199"/>
    </location>
    <ligand>
        <name>substrate</name>
    </ligand>
</feature>
<evidence type="ECO:0000256" key="7">
    <source>
        <dbReference type="ARBA" id="ARBA00013188"/>
    </source>
</evidence>
<feature type="binding site" evidence="10">
    <location>
        <position position="11"/>
    </location>
    <ligand>
        <name>substrate</name>
    </ligand>
</feature>
<comment type="pathway">
    <text evidence="10">Carbohydrate degradation.</text>
</comment>
<accession>A0ABN0B1N7</accession>
<dbReference type="SUPFAM" id="SSF51366">
    <property type="entry name" value="Ribulose-phoshate binding barrel"/>
    <property type="match status" value="1"/>
</dbReference>
<feature type="binding site" evidence="10">
    <location>
        <position position="34"/>
    </location>
    <ligand>
        <name>a divalent metal cation</name>
        <dbReference type="ChEBI" id="CHEBI:60240"/>
    </ligand>
</feature>
<comment type="catalytic activity">
    <reaction evidence="1 10 11">
        <text>D-ribulose 5-phosphate = D-xylulose 5-phosphate</text>
        <dbReference type="Rhea" id="RHEA:13677"/>
        <dbReference type="ChEBI" id="CHEBI:57737"/>
        <dbReference type="ChEBI" id="CHEBI:58121"/>
        <dbReference type="EC" id="5.1.3.1"/>
    </reaction>
</comment>
<keyword evidence="10 11" id="KW-0119">Carbohydrate metabolism</keyword>
<gene>
    <name evidence="10 12" type="primary">rpe</name>
    <name evidence="12" type="ORF">HMPREF9248_0787</name>
</gene>
<evidence type="ECO:0000256" key="8">
    <source>
        <dbReference type="ARBA" id="ARBA00022723"/>
    </source>
</evidence>
<proteinExistence type="inferred from homology"/>
<comment type="cofactor">
    <cofactor evidence="4">
        <name>Zn(2+)</name>
        <dbReference type="ChEBI" id="CHEBI:29105"/>
    </cofactor>
</comment>
<reference evidence="12 13" key="1">
    <citation type="submission" date="2010-08" db="EMBL/GenBank/DDBJ databases">
        <authorList>
            <person name="Durkin A.S."/>
            <person name="Madupu R."/>
            <person name="Torralba M."/>
            <person name="Gillis M."/>
            <person name="Methe B."/>
            <person name="Sutton G."/>
            <person name="Nelson K.E."/>
        </authorList>
    </citation>
    <scope>NUCLEOTIDE SEQUENCE [LARGE SCALE GENOMIC DNA]</scope>
    <source>
        <strain evidence="12 13">PB189-T1-4</strain>
    </source>
</reference>
<feature type="binding site" evidence="10">
    <location>
        <position position="36"/>
    </location>
    <ligand>
        <name>a divalent metal cation</name>
        <dbReference type="ChEBI" id="CHEBI:60240"/>
    </ligand>
</feature>
<evidence type="ECO:0000256" key="1">
    <source>
        <dbReference type="ARBA" id="ARBA00001782"/>
    </source>
</evidence>
<evidence type="ECO:0000256" key="4">
    <source>
        <dbReference type="ARBA" id="ARBA00001947"/>
    </source>
</evidence>
<dbReference type="InterPro" id="IPR011060">
    <property type="entry name" value="RibuloseP-bd_barrel"/>
</dbReference>
<feature type="active site" description="Proton acceptor" evidence="10">
    <location>
        <position position="36"/>
    </location>
</feature>
<keyword evidence="13" id="KW-1185">Reference proteome</keyword>
<dbReference type="InterPro" id="IPR000056">
    <property type="entry name" value="Ribul_P_3_epim-like"/>
</dbReference>
<comment type="similarity">
    <text evidence="6 10 11">Belongs to the ribulose-phosphate 3-epimerase family.</text>
</comment>
<dbReference type="Proteomes" id="UP000004431">
    <property type="component" value="Unassembled WGS sequence"/>
</dbReference>
<protein>
    <recommendedName>
        <fullName evidence="7 10">Ribulose-phosphate 3-epimerase</fullName>
        <ecNumber evidence="7 10">5.1.3.1</ecNumber>
    </recommendedName>
</protein>
<dbReference type="GO" id="GO:0004750">
    <property type="term" value="F:D-ribulose-phosphate 3-epimerase activity"/>
    <property type="evidence" value="ECO:0007669"/>
    <property type="project" value="UniProtKB-EC"/>
</dbReference>
<dbReference type="PIRSF" id="PIRSF001461">
    <property type="entry name" value="RPE"/>
    <property type="match status" value="1"/>
</dbReference>
<dbReference type="Pfam" id="PF00834">
    <property type="entry name" value="Ribul_P_3_epim"/>
    <property type="match status" value="1"/>
</dbReference>
<comment type="cofactor">
    <cofactor evidence="10">
        <name>a divalent metal cation</name>
        <dbReference type="ChEBI" id="CHEBI:60240"/>
    </cofactor>
    <text evidence="10">Binds 1 divalent metal cation per subunit.</text>
</comment>
<evidence type="ECO:0000313" key="13">
    <source>
        <dbReference type="Proteomes" id="UP000004431"/>
    </source>
</evidence>
<evidence type="ECO:0000256" key="9">
    <source>
        <dbReference type="ARBA" id="ARBA00023235"/>
    </source>
</evidence>
<dbReference type="RefSeq" id="WP_006303485.1">
    <property type="nucleotide sequence ID" value="NZ_AEDQ01000003.1"/>
</dbReference>
<dbReference type="InterPro" id="IPR026019">
    <property type="entry name" value="Ribul_P_3_epim"/>
</dbReference>
<dbReference type="InterPro" id="IPR013785">
    <property type="entry name" value="Aldolase_TIM"/>
</dbReference>
<evidence type="ECO:0000256" key="5">
    <source>
        <dbReference type="ARBA" id="ARBA00001954"/>
    </source>
</evidence>
<keyword evidence="9 10" id="KW-0413">Isomerase</keyword>
<feature type="active site" description="Proton donor" evidence="10">
    <location>
        <position position="176"/>
    </location>
</feature>
<feature type="binding site" evidence="10">
    <location>
        <position position="67"/>
    </location>
    <ligand>
        <name>a divalent metal cation</name>
        <dbReference type="ChEBI" id="CHEBI:60240"/>
    </ligand>
</feature>
<dbReference type="PANTHER" id="PTHR11749">
    <property type="entry name" value="RIBULOSE-5-PHOSPHATE-3-EPIMERASE"/>
    <property type="match status" value="1"/>
</dbReference>
<dbReference type="PROSITE" id="PS01085">
    <property type="entry name" value="RIBUL_P_3_EPIMER_1"/>
    <property type="match status" value="1"/>
</dbReference>
<evidence type="ECO:0000256" key="6">
    <source>
        <dbReference type="ARBA" id="ARBA00009541"/>
    </source>
</evidence>
<evidence type="ECO:0000256" key="10">
    <source>
        <dbReference type="HAMAP-Rule" id="MF_02227"/>
    </source>
</evidence>
<comment type="function">
    <text evidence="10">Catalyzes the reversible epimerization of D-ribulose 5-phosphate to D-xylulose 5-phosphate.</text>
</comment>
<evidence type="ECO:0000256" key="3">
    <source>
        <dbReference type="ARBA" id="ARBA00001941"/>
    </source>
</evidence>
<evidence type="ECO:0000313" key="12">
    <source>
        <dbReference type="EMBL" id="EFL44710.1"/>
    </source>
</evidence>
<name>A0ABN0B1N7_9ACTN</name>
<organism evidence="12 13">
    <name type="scientific">Fannyhessea vaginae PB189-T1-4</name>
    <dbReference type="NCBI Taxonomy" id="866774"/>
    <lineage>
        <taxon>Bacteria</taxon>
        <taxon>Bacillati</taxon>
        <taxon>Actinomycetota</taxon>
        <taxon>Coriobacteriia</taxon>
        <taxon>Coriobacteriales</taxon>
        <taxon>Atopobiaceae</taxon>
        <taxon>Fannyhessea</taxon>
    </lineage>
</organism>
<feature type="binding site" evidence="10">
    <location>
        <position position="67"/>
    </location>
    <ligand>
        <name>substrate</name>
    </ligand>
</feature>
<feature type="binding site" evidence="10">
    <location>
        <position position="176"/>
    </location>
    <ligand>
        <name>a divalent metal cation</name>
        <dbReference type="ChEBI" id="CHEBI:60240"/>
    </ligand>
</feature>
<comment type="cofactor">
    <cofactor evidence="5">
        <name>Fe(2+)</name>
        <dbReference type="ChEBI" id="CHEBI:29033"/>
    </cofactor>
</comment>
<dbReference type="EC" id="5.1.3.1" evidence="7 10"/>
<comment type="cofactor">
    <cofactor evidence="2">
        <name>Mn(2+)</name>
        <dbReference type="ChEBI" id="CHEBI:29035"/>
    </cofactor>
</comment>
<dbReference type="CDD" id="cd00429">
    <property type="entry name" value="RPE"/>
    <property type="match status" value="1"/>
</dbReference>
<dbReference type="HAMAP" id="MF_02227">
    <property type="entry name" value="RPE"/>
    <property type="match status" value="1"/>
</dbReference>
<sequence>MSHDTIAIAPSILACDFSQLARELDSIRTADAIHFDVMDGHFVPNLSFGVPLLQAVKRVSSLPVDAHIMVSNPEEQIGWYIDAGADSITIHMEAQTHIHRMIYSIKNAGRKAAVAINPGSAIESLSAVLPDIDMILVMSVNPGFGGQSFIPTTTQKVAALSAFCHERGYDPLIEVDGGVTENNAAELARAGARMLVAGSSVFKHEDRSRAIATIRAAAQDGVARA</sequence>
<feature type="binding site" evidence="10">
    <location>
        <begin position="176"/>
        <end position="178"/>
    </location>
    <ligand>
        <name>substrate</name>
    </ligand>
</feature>
<dbReference type="PROSITE" id="PS01086">
    <property type="entry name" value="RIBUL_P_3_EPIMER_2"/>
    <property type="match status" value="1"/>
</dbReference>
<evidence type="ECO:0000256" key="11">
    <source>
        <dbReference type="PIRNR" id="PIRNR001461"/>
    </source>
</evidence>
<evidence type="ECO:0000256" key="2">
    <source>
        <dbReference type="ARBA" id="ARBA00001936"/>
    </source>
</evidence>
<feature type="binding site" evidence="10">
    <location>
        <begin position="143"/>
        <end position="146"/>
    </location>
    <ligand>
        <name>substrate</name>
    </ligand>
</feature>
<dbReference type="Gene3D" id="3.20.20.70">
    <property type="entry name" value="Aldolase class I"/>
    <property type="match status" value="1"/>
</dbReference>
<comment type="cofactor">
    <cofactor evidence="3">
        <name>Co(2+)</name>
        <dbReference type="ChEBI" id="CHEBI:48828"/>
    </cofactor>
</comment>
<dbReference type="NCBIfam" id="NF004076">
    <property type="entry name" value="PRK05581.1-4"/>
    <property type="match status" value="1"/>
</dbReference>
<comment type="caution">
    <text evidence="12">The sequence shown here is derived from an EMBL/GenBank/DDBJ whole genome shotgun (WGS) entry which is preliminary data.</text>
</comment>
<dbReference type="NCBIfam" id="TIGR01163">
    <property type="entry name" value="rpe"/>
    <property type="match status" value="1"/>
</dbReference>
<keyword evidence="8 10" id="KW-0479">Metal-binding</keyword>